<gene>
    <name evidence="1" type="ORF">SAMN05421507_102707</name>
</gene>
<dbReference type="AlphaFoldDB" id="A0A1H0K0H5"/>
<dbReference type="Proteomes" id="UP000199691">
    <property type="component" value="Unassembled WGS sequence"/>
</dbReference>
<sequence length="234" mass="24506">MTRTEKKFIATPLDRDRLGELPGERLDADPTQANSISLNVIAVGANGVTLGYTGLNGNHPSTYGNAVFVWQNEAAIPYGAPPLATTPLKGNSPSGTTSVEFDVKMGLDYVLGYSTGGTVESIASWAYIPPQEEGFQYFSTTTAPVPGGVTSDVVVAKYSTPAGNDAGANKNWVGIWVASTGSFTNPPKFRADAPSGATGRVPVHGTYTRDTTYTIGYFTGKSLTTLAATCTFST</sequence>
<organism evidence="1 2">
    <name type="scientific">Lentzea jiangxiensis</name>
    <dbReference type="NCBI Taxonomy" id="641025"/>
    <lineage>
        <taxon>Bacteria</taxon>
        <taxon>Bacillati</taxon>
        <taxon>Actinomycetota</taxon>
        <taxon>Actinomycetes</taxon>
        <taxon>Pseudonocardiales</taxon>
        <taxon>Pseudonocardiaceae</taxon>
        <taxon>Lentzea</taxon>
    </lineage>
</organism>
<keyword evidence="2" id="KW-1185">Reference proteome</keyword>
<protein>
    <submittedName>
        <fullName evidence="1">Uncharacterized protein</fullName>
    </submittedName>
</protein>
<reference evidence="2" key="1">
    <citation type="submission" date="2016-10" db="EMBL/GenBank/DDBJ databases">
        <authorList>
            <person name="Varghese N."/>
            <person name="Submissions S."/>
        </authorList>
    </citation>
    <scope>NUCLEOTIDE SEQUENCE [LARGE SCALE GENOMIC DNA]</scope>
    <source>
        <strain evidence="2">CGMCC 4.6609</strain>
    </source>
</reference>
<evidence type="ECO:0000313" key="2">
    <source>
        <dbReference type="Proteomes" id="UP000199691"/>
    </source>
</evidence>
<dbReference type="RefSeq" id="WP_143022598.1">
    <property type="nucleotide sequence ID" value="NZ_FNIX01000002.1"/>
</dbReference>
<name>A0A1H0K0H5_9PSEU</name>
<dbReference type="STRING" id="641025.SAMN05421507_102707"/>
<accession>A0A1H0K0H5</accession>
<dbReference type="OrthoDB" id="1159314at2"/>
<evidence type="ECO:0000313" key="1">
    <source>
        <dbReference type="EMBL" id="SDO49374.1"/>
    </source>
</evidence>
<dbReference type="EMBL" id="FNIX01000002">
    <property type="protein sequence ID" value="SDO49374.1"/>
    <property type="molecule type" value="Genomic_DNA"/>
</dbReference>
<proteinExistence type="predicted"/>